<accession>A0A2H5BQ13</accession>
<keyword evidence="2" id="KW-1185">Reference proteome</keyword>
<name>A0A2H5BQ13_9CAUD</name>
<proteinExistence type="predicted"/>
<sequence>MIVKFGMVDKYYKYPEGSKEKEFLDGISYSANPDCGTVKFDLDAFQLGKTLEDLIFELGSIFGEDLLIKFEGSDLKLVVFNGYL</sequence>
<gene>
    <name evidence="1" type="ORF">VPR_054</name>
</gene>
<organism evidence="1 2">
    <name type="scientific">Vibrio phage Vp_R1</name>
    <dbReference type="NCBI Taxonomy" id="2059867"/>
    <lineage>
        <taxon>Viruses</taxon>
        <taxon>Duplodnaviria</taxon>
        <taxon>Heunggongvirae</taxon>
        <taxon>Uroviricota</taxon>
        <taxon>Caudoviricetes</taxon>
        <taxon>Grimontviridae</taxon>
        <taxon>Dalianvirus</taxon>
        <taxon>Dalianvirus R1</taxon>
    </lineage>
</organism>
<dbReference type="Proteomes" id="UP000240283">
    <property type="component" value="Segment"/>
</dbReference>
<evidence type="ECO:0000313" key="1">
    <source>
        <dbReference type="EMBL" id="AUG88418.1"/>
    </source>
</evidence>
<evidence type="ECO:0000313" key="2">
    <source>
        <dbReference type="Proteomes" id="UP000240283"/>
    </source>
</evidence>
<protein>
    <submittedName>
        <fullName evidence="1">Uncharacterized protein</fullName>
    </submittedName>
</protein>
<reference evidence="1 2" key="1">
    <citation type="submission" date="2017-12" db="EMBL/GenBank/DDBJ databases">
        <title>Genomic analysis of a novel phage Vp_R1 lytic to Vibrio parahaemolyticus.</title>
        <authorList>
            <person name="Ren H."/>
            <person name="Li Z."/>
        </authorList>
    </citation>
    <scope>NUCLEOTIDE SEQUENCE [LARGE SCALE GENOMIC DNA]</scope>
</reference>
<dbReference type="EMBL" id="MG603697">
    <property type="protein sequence ID" value="AUG88418.1"/>
    <property type="molecule type" value="Genomic_DNA"/>
</dbReference>